<dbReference type="Gene3D" id="3.30.450.20">
    <property type="entry name" value="PAS domain"/>
    <property type="match status" value="3"/>
</dbReference>
<dbReference type="InterPro" id="IPR000014">
    <property type="entry name" value="PAS"/>
</dbReference>
<evidence type="ECO:0000256" key="16">
    <source>
        <dbReference type="SAM" id="Coils"/>
    </source>
</evidence>
<feature type="transmembrane region" description="Helical" evidence="18">
    <location>
        <begin position="326"/>
        <end position="346"/>
    </location>
</feature>
<dbReference type="CDD" id="cd00088">
    <property type="entry name" value="HPT"/>
    <property type="match status" value="1"/>
</dbReference>
<evidence type="ECO:0000256" key="13">
    <source>
        <dbReference type="ARBA" id="ARBA00023136"/>
    </source>
</evidence>
<evidence type="ECO:0000256" key="2">
    <source>
        <dbReference type="ARBA" id="ARBA00004651"/>
    </source>
</evidence>
<evidence type="ECO:0000256" key="11">
    <source>
        <dbReference type="ARBA" id="ARBA00022989"/>
    </source>
</evidence>
<feature type="modified residue" description="4-aspartylphosphate" evidence="15">
    <location>
        <position position="934"/>
    </location>
</feature>
<evidence type="ECO:0000256" key="3">
    <source>
        <dbReference type="ARBA" id="ARBA00012438"/>
    </source>
</evidence>
<organism evidence="24 25">
    <name type="scientific">Solidesulfovibrio fructosivorans JJ]</name>
    <dbReference type="NCBI Taxonomy" id="596151"/>
    <lineage>
        <taxon>Bacteria</taxon>
        <taxon>Pseudomonadati</taxon>
        <taxon>Thermodesulfobacteriota</taxon>
        <taxon>Desulfovibrionia</taxon>
        <taxon>Desulfovibrionales</taxon>
        <taxon>Desulfovibrionaceae</taxon>
        <taxon>Solidesulfovibrio</taxon>
    </lineage>
</organism>
<evidence type="ECO:0000256" key="9">
    <source>
        <dbReference type="ARBA" id="ARBA00022777"/>
    </source>
</evidence>
<evidence type="ECO:0000259" key="19">
    <source>
        <dbReference type="PROSITE" id="PS50109"/>
    </source>
</evidence>
<evidence type="ECO:0000313" key="24">
    <source>
        <dbReference type="EMBL" id="EFL52193.1"/>
    </source>
</evidence>
<dbReference type="PANTHER" id="PTHR45339">
    <property type="entry name" value="HYBRID SIGNAL TRANSDUCTION HISTIDINE KINASE J"/>
    <property type="match status" value="1"/>
</dbReference>
<proteinExistence type="predicted"/>
<dbReference type="eggNOG" id="COG0642">
    <property type="taxonomic scope" value="Bacteria"/>
</dbReference>
<evidence type="ECO:0000259" key="21">
    <source>
        <dbReference type="PROSITE" id="PS50112"/>
    </source>
</evidence>
<dbReference type="InterPro" id="IPR000700">
    <property type="entry name" value="PAS-assoc_C"/>
</dbReference>
<evidence type="ECO:0000256" key="15">
    <source>
        <dbReference type="PROSITE-ProRule" id="PRU00169"/>
    </source>
</evidence>
<dbReference type="PANTHER" id="PTHR45339:SF1">
    <property type="entry name" value="HYBRID SIGNAL TRANSDUCTION HISTIDINE KINASE J"/>
    <property type="match status" value="1"/>
</dbReference>
<dbReference type="FunFam" id="3.30.565.10:FF:000010">
    <property type="entry name" value="Sensor histidine kinase RcsC"/>
    <property type="match status" value="1"/>
</dbReference>
<dbReference type="PROSITE" id="PS50113">
    <property type="entry name" value="PAC"/>
    <property type="match status" value="1"/>
</dbReference>
<dbReference type="PRINTS" id="PR00344">
    <property type="entry name" value="BCTRLSENSOR"/>
</dbReference>
<evidence type="ECO:0000256" key="12">
    <source>
        <dbReference type="ARBA" id="ARBA00023012"/>
    </source>
</evidence>
<keyword evidence="10" id="KW-0067">ATP-binding</keyword>
<dbReference type="Gene3D" id="3.30.565.10">
    <property type="entry name" value="Histidine kinase-like ATPase, C-terminal domain"/>
    <property type="match status" value="1"/>
</dbReference>
<dbReference type="PROSITE" id="PS50894">
    <property type="entry name" value="HPT"/>
    <property type="match status" value="1"/>
</dbReference>
<keyword evidence="4" id="KW-1003">Cell membrane</keyword>
<keyword evidence="13 18" id="KW-0472">Membrane</keyword>
<feature type="modified residue" description="4-aspartylphosphate" evidence="15">
    <location>
        <position position="787"/>
    </location>
</feature>
<dbReference type="InterPro" id="IPR036890">
    <property type="entry name" value="HATPase_C_sf"/>
</dbReference>
<gene>
    <name evidence="24" type="ORF">DesfrDRAFT_1013</name>
</gene>
<evidence type="ECO:0000256" key="8">
    <source>
        <dbReference type="ARBA" id="ARBA00022741"/>
    </source>
</evidence>
<dbReference type="SMART" id="SM00387">
    <property type="entry name" value="HATPase_c"/>
    <property type="match status" value="1"/>
</dbReference>
<dbReference type="Proteomes" id="UP000006250">
    <property type="component" value="Unassembled WGS sequence"/>
</dbReference>
<sequence length="1229" mass="134709">MKFSRDVVKPFLMRFLPLSTVAVAILSFVIYIDMSNREKLFKQVEQIKLKYIADIVSYEMGTLFKDFYELMHRRTVVHFLEKPDVETLNEVKASYLLFAKDNPQYDQLRLLTKEGQEILRINNKDGQPWIVPGNELQIKSDRFYFKNSVDLSLGKIYTSPLDLNMEFGKLELPYKPMLRLAAPLRNAKGEVDAVLVLNYLGDVLLKKLHNRLEFAGQTVMLLNQDGYWLHGGGENDWAFMFPERVAHTFEASHPELWRVINATPSGQVLGPDGLYTFATIVLTPDRLPGSDVHRGEVPEQYRQTWKVVSLTPNAVLAQVRWRQWPLYASASALVLLLAVIGAYLHASRMLERQDAAQALAVSEARFRGLVETSPDLIWETDMDGVVTYASPRAAELFGEPPNALVGKKMAQFIPPAGDAPEDTPETWEATLPGAGEGGGKALEVSCVPRRTPEGEALGRRGVARDITERKNAQCLLDAARQEAVRANQAKSEFLARMSHEIRTPLNAVIGMSHLALKTELTPRQEDYLTKIRSSADTLLAVINDILDYSKIEAGRFVIERIPFDLDAVLGNVVDIMGPGAAEKQLEFLLSVGDDVPSWLVGDPLRLGQVLLNLVGNAVKFTDSGEVLVEVRLEKAVADAARLRFAVRDTGIGMTPEQKHNLFRPFAQADGSISRRYGGTGLGLSICHRLVELMGGNLAVESVSGQGSEFYFSLTLPVSQEGKTGCTDNDEALAGMHVLVVDDNASSRQIFSDILLSLRFSVTTAGSGEEALRALAREDQNIRVVLLDWKMPGMDGTACARHIRAMSLPRRPAIVMVTAFGREEVRREAENVGVDAFLLKPVGRSVLFNTLAAVVGVAARDGPCRVRPFDASADGAERLAAARGARILLVEDNEINQQVARELLEGGGLEVAVAEDGERAVAMVEAGAYAAVLMDVQMPVMDGLEATRRIRANPAHATLPIIAMTAHAMDQDRRKTLDAGMNDHIGKPIDPAELYATLARWLLPAGDAAGAEPARPAPEAPLPANADERPRLDARLGLSRVRSNERLYRKLLGEFPEKCSGIAAAISERLQAGDTAVARREAHTLKGVAGNIGAMALYAVAADVEACVRDRPEQCADLIEGLDRELAATVGEIAEYLDTKPPQDVLEANDEPLSRDALRDLVGELRDALAHSDTKALDVFAALAPEARRIDPDTAAALSEDLRKLDFKAARTDADRLRDRLEAKERGDAS</sequence>
<feature type="modified residue" description="Phosphohistidine" evidence="14">
    <location>
        <position position="1082"/>
    </location>
</feature>
<feature type="region of interest" description="Disordered" evidence="17">
    <location>
        <begin position="1008"/>
        <end position="1028"/>
    </location>
</feature>
<dbReference type="InterPro" id="IPR008207">
    <property type="entry name" value="Sig_transdc_His_kin_Hpt_dom"/>
</dbReference>
<dbReference type="Pfam" id="PF00072">
    <property type="entry name" value="Response_reg"/>
    <property type="match status" value="2"/>
</dbReference>
<dbReference type="InterPro" id="IPR004358">
    <property type="entry name" value="Sig_transdc_His_kin-like_C"/>
</dbReference>
<dbReference type="SMART" id="SM00388">
    <property type="entry name" value="HisKA"/>
    <property type="match status" value="1"/>
</dbReference>
<evidence type="ECO:0000256" key="1">
    <source>
        <dbReference type="ARBA" id="ARBA00000085"/>
    </source>
</evidence>
<dbReference type="CDD" id="cd00130">
    <property type="entry name" value="PAS"/>
    <property type="match status" value="1"/>
</dbReference>
<dbReference type="Pfam" id="PF00512">
    <property type="entry name" value="HisKA"/>
    <property type="match status" value="1"/>
</dbReference>
<comment type="subcellular location">
    <subcellularLocation>
        <location evidence="2">Cell membrane</location>
        <topology evidence="2">Multi-pass membrane protein</topology>
    </subcellularLocation>
</comment>
<keyword evidence="25" id="KW-1185">Reference proteome</keyword>
<dbReference type="GO" id="GO:0000155">
    <property type="term" value="F:phosphorelay sensor kinase activity"/>
    <property type="evidence" value="ECO:0007669"/>
    <property type="project" value="InterPro"/>
</dbReference>
<accession>E1JTR4</accession>
<dbReference type="Pfam" id="PF21623">
    <property type="entry name" value="HK_sensor_dom_bact"/>
    <property type="match status" value="1"/>
</dbReference>
<dbReference type="InterPro" id="IPR036097">
    <property type="entry name" value="HisK_dim/P_sf"/>
</dbReference>
<dbReference type="GO" id="GO:0005524">
    <property type="term" value="F:ATP binding"/>
    <property type="evidence" value="ECO:0007669"/>
    <property type="project" value="UniProtKB-KW"/>
</dbReference>
<dbReference type="Gene3D" id="1.10.287.130">
    <property type="match status" value="1"/>
</dbReference>
<dbReference type="GO" id="GO:0005886">
    <property type="term" value="C:plasma membrane"/>
    <property type="evidence" value="ECO:0007669"/>
    <property type="project" value="UniProtKB-SubCell"/>
</dbReference>
<dbReference type="SUPFAM" id="SSF55874">
    <property type="entry name" value="ATPase domain of HSP90 chaperone/DNA topoisomerase II/histidine kinase"/>
    <property type="match status" value="1"/>
</dbReference>
<dbReference type="Gene3D" id="3.40.50.2300">
    <property type="match status" value="2"/>
</dbReference>
<dbReference type="CDD" id="cd16922">
    <property type="entry name" value="HATPase_EvgS-ArcB-TorS-like"/>
    <property type="match status" value="1"/>
</dbReference>
<feature type="transmembrane region" description="Helical" evidence="18">
    <location>
        <begin position="12"/>
        <end position="32"/>
    </location>
</feature>
<feature type="domain" description="HPt" evidence="23">
    <location>
        <begin position="1043"/>
        <end position="1139"/>
    </location>
</feature>
<dbReference type="EC" id="2.7.13.3" evidence="3"/>
<evidence type="ECO:0000256" key="5">
    <source>
        <dbReference type="ARBA" id="ARBA00022553"/>
    </source>
</evidence>
<keyword evidence="8" id="KW-0547">Nucleotide-binding</keyword>
<dbReference type="PROSITE" id="PS50110">
    <property type="entry name" value="RESPONSE_REGULATORY"/>
    <property type="match status" value="2"/>
</dbReference>
<keyword evidence="12" id="KW-0902">Two-component regulatory system</keyword>
<evidence type="ECO:0000259" key="22">
    <source>
        <dbReference type="PROSITE" id="PS50113"/>
    </source>
</evidence>
<dbReference type="Pfam" id="PF08448">
    <property type="entry name" value="PAS_4"/>
    <property type="match status" value="1"/>
</dbReference>
<protein>
    <recommendedName>
        <fullName evidence="3">histidine kinase</fullName>
        <ecNumber evidence="3">2.7.13.3</ecNumber>
    </recommendedName>
</protein>
<dbReference type="FunFam" id="1.10.287.130:FF:000003">
    <property type="entry name" value="Histidine kinase"/>
    <property type="match status" value="1"/>
</dbReference>
<dbReference type="Gene3D" id="1.20.120.160">
    <property type="entry name" value="HPT domain"/>
    <property type="match status" value="1"/>
</dbReference>
<feature type="domain" description="Response regulatory" evidence="20">
    <location>
        <begin position="885"/>
        <end position="1001"/>
    </location>
</feature>
<dbReference type="InterPro" id="IPR003661">
    <property type="entry name" value="HisK_dim/P_dom"/>
</dbReference>
<evidence type="ECO:0000259" key="20">
    <source>
        <dbReference type="PROSITE" id="PS50110"/>
    </source>
</evidence>
<dbReference type="Pfam" id="PF01627">
    <property type="entry name" value="Hpt"/>
    <property type="match status" value="1"/>
</dbReference>
<dbReference type="InterPro" id="IPR011006">
    <property type="entry name" value="CheY-like_superfamily"/>
</dbReference>
<comment type="catalytic activity">
    <reaction evidence="1">
        <text>ATP + protein L-histidine = ADP + protein N-phospho-L-histidine.</text>
        <dbReference type="EC" id="2.7.13.3"/>
    </reaction>
</comment>
<dbReference type="SUPFAM" id="SSF47384">
    <property type="entry name" value="Homodimeric domain of signal transducing histidine kinase"/>
    <property type="match status" value="1"/>
</dbReference>
<feature type="domain" description="Response regulatory" evidence="20">
    <location>
        <begin position="736"/>
        <end position="854"/>
    </location>
</feature>
<evidence type="ECO:0000256" key="4">
    <source>
        <dbReference type="ARBA" id="ARBA00022475"/>
    </source>
</evidence>
<evidence type="ECO:0000256" key="18">
    <source>
        <dbReference type="SAM" id="Phobius"/>
    </source>
</evidence>
<dbReference type="SMART" id="SM00091">
    <property type="entry name" value="PAS"/>
    <property type="match status" value="1"/>
</dbReference>
<dbReference type="CDD" id="cd00082">
    <property type="entry name" value="HisKA"/>
    <property type="match status" value="1"/>
</dbReference>
<dbReference type="SUPFAM" id="SSF47226">
    <property type="entry name" value="Histidine-containing phosphotransfer domain, HPT domain"/>
    <property type="match status" value="1"/>
</dbReference>
<dbReference type="SUPFAM" id="SSF103190">
    <property type="entry name" value="Sensory domain-like"/>
    <property type="match status" value="2"/>
</dbReference>
<dbReference type="NCBIfam" id="TIGR00229">
    <property type="entry name" value="sensory_box"/>
    <property type="match status" value="1"/>
</dbReference>
<evidence type="ECO:0000259" key="23">
    <source>
        <dbReference type="PROSITE" id="PS50894"/>
    </source>
</evidence>
<dbReference type="InterPro" id="IPR035965">
    <property type="entry name" value="PAS-like_dom_sf"/>
</dbReference>
<dbReference type="SUPFAM" id="SSF52172">
    <property type="entry name" value="CheY-like"/>
    <property type="match status" value="2"/>
</dbReference>
<dbReference type="PROSITE" id="PS50109">
    <property type="entry name" value="HIS_KIN"/>
    <property type="match status" value="1"/>
</dbReference>
<keyword evidence="6" id="KW-0808">Transferase</keyword>
<evidence type="ECO:0000256" key="17">
    <source>
        <dbReference type="SAM" id="MobiDB-lite"/>
    </source>
</evidence>
<evidence type="ECO:0000256" key="6">
    <source>
        <dbReference type="ARBA" id="ARBA00022679"/>
    </source>
</evidence>
<dbReference type="InterPro" id="IPR003594">
    <property type="entry name" value="HATPase_dom"/>
</dbReference>
<keyword evidence="16" id="KW-0175">Coiled coil</keyword>
<dbReference type="STRING" id="596151.DesfrDRAFT_1013"/>
<dbReference type="EMBL" id="AECZ01000005">
    <property type="protein sequence ID" value="EFL52193.1"/>
    <property type="molecule type" value="Genomic_DNA"/>
</dbReference>
<feature type="coiled-coil region" evidence="16">
    <location>
        <begin position="469"/>
        <end position="496"/>
    </location>
</feature>
<dbReference type="SMART" id="SM00448">
    <property type="entry name" value="REC"/>
    <property type="match status" value="2"/>
</dbReference>
<evidence type="ECO:0000256" key="14">
    <source>
        <dbReference type="PROSITE-ProRule" id="PRU00110"/>
    </source>
</evidence>
<feature type="domain" description="PAC" evidence="22">
    <location>
        <begin position="425"/>
        <end position="478"/>
    </location>
</feature>
<evidence type="ECO:0000256" key="10">
    <source>
        <dbReference type="ARBA" id="ARBA00022840"/>
    </source>
</evidence>
<evidence type="ECO:0000313" key="25">
    <source>
        <dbReference type="Proteomes" id="UP000006250"/>
    </source>
</evidence>
<feature type="domain" description="PAS" evidence="21">
    <location>
        <begin position="362"/>
        <end position="415"/>
    </location>
</feature>
<dbReference type="InterPro" id="IPR036641">
    <property type="entry name" value="HPT_dom_sf"/>
</dbReference>
<dbReference type="Pfam" id="PF02518">
    <property type="entry name" value="HATPase_c"/>
    <property type="match status" value="1"/>
</dbReference>
<dbReference type="eggNOG" id="COG2205">
    <property type="taxonomic scope" value="Bacteria"/>
</dbReference>
<keyword evidence="9 24" id="KW-0418">Kinase</keyword>
<dbReference type="InterPro" id="IPR048760">
    <property type="entry name" value="VP0354-like_sensor_dom"/>
</dbReference>
<dbReference type="InterPro" id="IPR029151">
    <property type="entry name" value="Sensor-like_sf"/>
</dbReference>
<keyword evidence="7 18" id="KW-0812">Transmembrane</keyword>
<dbReference type="PROSITE" id="PS50112">
    <property type="entry name" value="PAS"/>
    <property type="match status" value="1"/>
</dbReference>
<dbReference type="SUPFAM" id="SSF55785">
    <property type="entry name" value="PYP-like sensor domain (PAS domain)"/>
    <property type="match status" value="1"/>
</dbReference>
<dbReference type="AlphaFoldDB" id="E1JTR4"/>
<reference evidence="24 25" key="1">
    <citation type="submission" date="2010-08" db="EMBL/GenBank/DDBJ databases">
        <title>The draft genome of Desulfovibrio fructosovorans JJ.</title>
        <authorList>
            <consortium name="US DOE Joint Genome Institute (JGI-PGF)"/>
            <person name="Lucas S."/>
            <person name="Copeland A."/>
            <person name="Lapidus A."/>
            <person name="Cheng J.-F."/>
            <person name="Bruce D."/>
            <person name="Goodwin L."/>
            <person name="Pitluck S."/>
            <person name="Land M.L."/>
            <person name="Hauser L."/>
            <person name="Chang Y.-J."/>
            <person name="Jeffries C."/>
            <person name="Wall J.D."/>
            <person name="Stahl D.A."/>
            <person name="Arkin A.P."/>
            <person name="Dehal P."/>
            <person name="Stolyar S.M."/>
            <person name="Hazen T.C."/>
            <person name="Woyke T.J."/>
        </authorList>
    </citation>
    <scope>NUCLEOTIDE SEQUENCE [LARGE SCALE GENOMIC DNA]</scope>
    <source>
        <strain evidence="24 25">JJ</strain>
    </source>
</reference>
<feature type="domain" description="Histidine kinase" evidence="19">
    <location>
        <begin position="496"/>
        <end position="717"/>
    </location>
</feature>
<dbReference type="InterPro" id="IPR013656">
    <property type="entry name" value="PAS_4"/>
</dbReference>
<comment type="caution">
    <text evidence="24">The sequence shown here is derived from an EMBL/GenBank/DDBJ whole genome shotgun (WGS) entry which is preliminary data.</text>
</comment>
<evidence type="ECO:0000256" key="7">
    <source>
        <dbReference type="ARBA" id="ARBA00022692"/>
    </source>
</evidence>
<dbReference type="InterPro" id="IPR001789">
    <property type="entry name" value="Sig_transdc_resp-reg_receiver"/>
</dbReference>
<dbReference type="InterPro" id="IPR005467">
    <property type="entry name" value="His_kinase_dom"/>
</dbReference>
<name>E1JTR4_SOLFR</name>
<dbReference type="CDD" id="cd17546">
    <property type="entry name" value="REC_hyHK_CKI1_RcsC-like"/>
    <property type="match status" value="2"/>
</dbReference>
<keyword evidence="11 18" id="KW-1133">Transmembrane helix</keyword>
<keyword evidence="5 15" id="KW-0597">Phosphoprotein</keyword>